<sequence>MNRRLLYICIVFFFSNFRGFSQSLPVGMHILEDVYRREQLIGRVDSTISFTVRPLFTGLEQGQRGLALDTIDERGFTKLASTVSLGSRNGYLQLMPVSWLQQYNSKVPYGWNDGSMIPAAGYQNQLSLGVYGKYGPLSIQLKPELVSAQNKEFEGLPTDYHNVIWAHYYDRYFNVTDIPERFGDKAYSKAFWGQSSIRLNFDPVSIGVSAENLFWGPGMRSSLLMSNNAPGFKHITLNTTRPVNTPIGSFEGQMVIGMLDNSGFTPPEINRIYLGRTLYVPKPEDQRYLTGFVLTYNPKVVPGLFIGASRTSQVYENGFGNKAGDFIPLLQPFERKNGSETREYMSSMFFRWVWKEANAEIYGEYGHNSPTSFQELLYRPDNNAAWLIGLRKLVPLARRPGEYLQAGIELTEIQQTDIPALGGWYTSNKIRQGHTNQGQVLGAGIGPGSNLQSLNIGWVKDIKRFGFQVERYLHNNDLYYPIFTETLDPGKHWVDMSYSLYADWNYKNLLVSFNGSMVRTLNYNYVLYTPVTGGYYVPGMDFLNYQVKVGVTYRF</sequence>
<evidence type="ECO:0000313" key="1">
    <source>
        <dbReference type="EMBL" id="SKB93199.1"/>
    </source>
</evidence>
<dbReference type="STRING" id="572036.SAMN05661099_3549"/>
<dbReference type="OrthoDB" id="1293009at2"/>
<dbReference type="RefSeq" id="WP_079704050.1">
    <property type="nucleotide sequence ID" value="NZ_FUYR01000007.1"/>
</dbReference>
<dbReference type="InterPro" id="IPR038636">
    <property type="entry name" value="Wzi_sf"/>
</dbReference>
<dbReference type="EMBL" id="FUYR01000007">
    <property type="protein sequence ID" value="SKB93199.1"/>
    <property type="molecule type" value="Genomic_DNA"/>
</dbReference>
<accession>A0A1T5FAL0</accession>
<dbReference type="Pfam" id="PF14052">
    <property type="entry name" value="Caps_assemb_Wzi"/>
    <property type="match status" value="1"/>
</dbReference>
<reference evidence="2" key="1">
    <citation type="submission" date="2017-02" db="EMBL/GenBank/DDBJ databases">
        <authorList>
            <person name="Varghese N."/>
            <person name="Submissions S."/>
        </authorList>
    </citation>
    <scope>NUCLEOTIDE SEQUENCE [LARGE SCALE GENOMIC DNA]</scope>
    <source>
        <strain evidence="2">DSM 22385</strain>
    </source>
</reference>
<proteinExistence type="predicted"/>
<gene>
    <name evidence="1" type="ORF">SAMN05661099_3549</name>
</gene>
<protein>
    <submittedName>
        <fullName evidence="1">Capsule assembly protein Wzi</fullName>
    </submittedName>
</protein>
<dbReference type="Gene3D" id="2.40.160.130">
    <property type="entry name" value="Capsule assembly protein Wzi"/>
    <property type="match status" value="1"/>
</dbReference>
<dbReference type="InterPro" id="IPR026950">
    <property type="entry name" value="Caps_assemb_Wzi"/>
</dbReference>
<evidence type="ECO:0000313" key="2">
    <source>
        <dbReference type="Proteomes" id="UP000189981"/>
    </source>
</evidence>
<dbReference type="Proteomes" id="UP000189981">
    <property type="component" value="Unassembled WGS sequence"/>
</dbReference>
<organism evidence="1 2">
    <name type="scientific">Daejeonella lutea</name>
    <dbReference type="NCBI Taxonomy" id="572036"/>
    <lineage>
        <taxon>Bacteria</taxon>
        <taxon>Pseudomonadati</taxon>
        <taxon>Bacteroidota</taxon>
        <taxon>Sphingobacteriia</taxon>
        <taxon>Sphingobacteriales</taxon>
        <taxon>Sphingobacteriaceae</taxon>
        <taxon>Daejeonella</taxon>
    </lineage>
</organism>
<dbReference type="AlphaFoldDB" id="A0A1T5FAL0"/>
<name>A0A1T5FAL0_9SPHI</name>
<keyword evidence="2" id="KW-1185">Reference proteome</keyword>